<keyword evidence="3" id="KW-1185">Reference proteome</keyword>
<dbReference type="EMBL" id="CAVNYO010000444">
    <property type="protein sequence ID" value="CAK5281326.1"/>
    <property type="molecule type" value="Genomic_DNA"/>
</dbReference>
<feature type="region of interest" description="Disordered" evidence="1">
    <location>
        <begin position="1"/>
        <end position="23"/>
    </location>
</feature>
<feature type="compositionally biased region" description="Polar residues" evidence="1">
    <location>
        <begin position="476"/>
        <end position="485"/>
    </location>
</feature>
<name>A0AAD2HTU5_9AGAR</name>
<feature type="compositionally biased region" description="Pro residues" evidence="1">
    <location>
        <begin position="460"/>
        <end position="472"/>
    </location>
</feature>
<dbReference type="Proteomes" id="UP001295794">
    <property type="component" value="Unassembled WGS sequence"/>
</dbReference>
<feature type="region of interest" description="Disordered" evidence="1">
    <location>
        <begin position="317"/>
        <end position="594"/>
    </location>
</feature>
<comment type="caution">
    <text evidence="2">The sequence shown here is derived from an EMBL/GenBank/DDBJ whole genome shotgun (WGS) entry which is preliminary data.</text>
</comment>
<sequence length="594" mass="64767">MSRSSSPFSERKSTTRLADPPRTPRVSVFSSVVPYLRRTEIFEEVAHNKTPRVTLKLSSVSFLDSTVKDDVSQNPLYVIRTSGTSTSILRSDPWDGLNKTAEIKWPRQIPTKDKTRATLGVLVQLSDGRWQSGDAILKPGTMLSAPSKFTIPDFGGSMKWKRMGNAYWCTTSSVKGPIATLHPAFEGVPPRLRIFETLHDRYDARPVPMHQGVSILLIDHLILTALLLVTDVQDWMLVQKYQGPGAEASPAGTSSSDLLAEQAPLSAPVSTSQWRKVFYGEPIFPKRYPSPRNASTPDLSAPVPTSSKQMAKIIYGDPLFPSISPNPDTSTWAADDDDSDDDTWARQRDSAMASPVLPQTPPNQTDTIFTPRQDYRKPDAPPPVPRIPTHFANESTSTSRSSSSREAPTPIDAPTSRASRQLPTPLKGRAPHRSQSTPPREPLAALYGRRPSEPLFLAMPPAPPGPSEPSPATPSRTLVRSQSMRLRQLPLPPSEPSTPITPSVAGRTSRRGSQYSQRSLPVPPGSPMGAPPLPPLPPLPQPKDPSDPMWFFSAAGPRASQFVEAPPPYLESSPDPMAHYHKARAGSATVPADS</sequence>
<feature type="compositionally biased region" description="Pro residues" evidence="1">
    <location>
        <begin position="521"/>
        <end position="543"/>
    </location>
</feature>
<reference evidence="2" key="1">
    <citation type="submission" date="2023-11" db="EMBL/GenBank/DDBJ databases">
        <authorList>
            <person name="De Vega J J."/>
            <person name="De Vega J J."/>
        </authorList>
    </citation>
    <scope>NUCLEOTIDE SEQUENCE</scope>
</reference>
<feature type="compositionally biased region" description="Low complexity" evidence="1">
    <location>
        <begin position="395"/>
        <end position="405"/>
    </location>
</feature>
<organism evidence="2 3">
    <name type="scientific">Mycena citricolor</name>
    <dbReference type="NCBI Taxonomy" id="2018698"/>
    <lineage>
        <taxon>Eukaryota</taxon>
        <taxon>Fungi</taxon>
        <taxon>Dikarya</taxon>
        <taxon>Basidiomycota</taxon>
        <taxon>Agaricomycotina</taxon>
        <taxon>Agaricomycetes</taxon>
        <taxon>Agaricomycetidae</taxon>
        <taxon>Agaricales</taxon>
        <taxon>Marasmiineae</taxon>
        <taxon>Mycenaceae</taxon>
        <taxon>Mycena</taxon>
    </lineage>
</organism>
<evidence type="ECO:0000313" key="2">
    <source>
        <dbReference type="EMBL" id="CAK5281326.1"/>
    </source>
</evidence>
<protein>
    <submittedName>
        <fullName evidence="2">Uncharacterized protein</fullName>
    </submittedName>
</protein>
<evidence type="ECO:0000313" key="3">
    <source>
        <dbReference type="Proteomes" id="UP001295794"/>
    </source>
</evidence>
<proteinExistence type="predicted"/>
<dbReference type="AlphaFoldDB" id="A0AAD2HTU5"/>
<evidence type="ECO:0000256" key="1">
    <source>
        <dbReference type="SAM" id="MobiDB-lite"/>
    </source>
</evidence>
<gene>
    <name evidence="2" type="ORF">MYCIT1_LOCUS32367</name>
</gene>
<accession>A0AAD2HTU5</accession>